<proteinExistence type="predicted"/>
<name>A0A402CH57_RHOWR</name>
<dbReference type="AlphaFoldDB" id="A0A402CH57"/>
<evidence type="ECO:0000313" key="2">
    <source>
        <dbReference type="Proteomes" id="UP000287519"/>
    </source>
</evidence>
<protein>
    <submittedName>
        <fullName evidence="1">Uncharacterized protein</fullName>
    </submittedName>
</protein>
<dbReference type="EMBL" id="BHYM01000063">
    <property type="protein sequence ID" value="GCE42956.1"/>
    <property type="molecule type" value="Genomic_DNA"/>
</dbReference>
<dbReference type="Proteomes" id="UP000287519">
    <property type="component" value="Unassembled WGS sequence"/>
</dbReference>
<organism evidence="1 2">
    <name type="scientific">Rhodococcus wratislaviensis</name>
    <name type="common">Tsukamurella wratislaviensis</name>
    <dbReference type="NCBI Taxonomy" id="44752"/>
    <lineage>
        <taxon>Bacteria</taxon>
        <taxon>Bacillati</taxon>
        <taxon>Actinomycetota</taxon>
        <taxon>Actinomycetes</taxon>
        <taxon>Mycobacteriales</taxon>
        <taxon>Nocardiaceae</taxon>
        <taxon>Rhodococcus</taxon>
    </lineage>
</organism>
<reference evidence="1 2" key="1">
    <citation type="submission" date="2018-11" db="EMBL/GenBank/DDBJ databases">
        <title>Microbial catabolism of amino acid.</title>
        <authorList>
            <person name="Hibi M."/>
            <person name="Ogawa J."/>
        </authorList>
    </citation>
    <scope>NUCLEOTIDE SEQUENCE [LARGE SCALE GENOMIC DNA]</scope>
    <source>
        <strain evidence="1 2">C31-06</strain>
    </source>
</reference>
<accession>A0A402CH57</accession>
<sequence>MWSGAYASGYPEEQDLYMPDQAVLDTSGKFVEDRNGDPQLTGWGILIRWSEVQYLEILHSEDEEDITQ</sequence>
<keyword evidence="2" id="KW-1185">Reference proteome</keyword>
<comment type="caution">
    <text evidence="1">The sequence shown here is derived from an EMBL/GenBank/DDBJ whole genome shotgun (WGS) entry which is preliminary data.</text>
</comment>
<evidence type="ECO:0000313" key="1">
    <source>
        <dbReference type="EMBL" id="GCE42956.1"/>
    </source>
</evidence>
<gene>
    <name evidence="1" type="ORF">Rhow_007085</name>
</gene>